<comment type="caution">
    <text evidence="2">The sequence shown here is derived from an EMBL/GenBank/DDBJ whole genome shotgun (WGS) entry which is preliminary data.</text>
</comment>
<keyword evidence="1" id="KW-0812">Transmembrane</keyword>
<dbReference type="RefSeq" id="WP_149690754.1">
    <property type="nucleotide sequence ID" value="NZ_SDPQ02000003.1"/>
</dbReference>
<keyword evidence="1" id="KW-0472">Membrane</keyword>
<feature type="transmembrane region" description="Helical" evidence="1">
    <location>
        <begin position="239"/>
        <end position="258"/>
    </location>
</feature>
<proteinExistence type="predicted"/>
<feature type="transmembrane region" description="Helical" evidence="1">
    <location>
        <begin position="55"/>
        <end position="77"/>
    </location>
</feature>
<feature type="transmembrane region" description="Helical" evidence="1">
    <location>
        <begin position="115"/>
        <end position="136"/>
    </location>
</feature>
<keyword evidence="1" id="KW-1133">Transmembrane helix</keyword>
<name>A0A5M4FCT5_9ACTN</name>
<dbReference type="InterPro" id="IPR010640">
    <property type="entry name" value="Low_temperature_requirement_A"/>
</dbReference>
<protein>
    <submittedName>
        <fullName evidence="2">Low temperature requirement protein A</fullName>
    </submittedName>
</protein>
<organism evidence="2 3">
    <name type="scientific">Aeromicrobium ginsengisoli</name>
    <dbReference type="NCBI Taxonomy" id="363867"/>
    <lineage>
        <taxon>Bacteria</taxon>
        <taxon>Bacillati</taxon>
        <taxon>Actinomycetota</taxon>
        <taxon>Actinomycetes</taxon>
        <taxon>Propionibacteriales</taxon>
        <taxon>Nocardioidaceae</taxon>
        <taxon>Aeromicrobium</taxon>
    </lineage>
</organism>
<evidence type="ECO:0000256" key="1">
    <source>
        <dbReference type="SAM" id="Phobius"/>
    </source>
</evidence>
<feature type="transmembrane region" description="Helical" evidence="1">
    <location>
        <begin position="308"/>
        <end position="328"/>
    </location>
</feature>
<reference evidence="2" key="1">
    <citation type="submission" date="2019-09" db="EMBL/GenBank/DDBJ databases">
        <authorList>
            <person name="Li J."/>
        </authorList>
    </citation>
    <scope>NUCLEOTIDE SEQUENCE [LARGE SCALE GENOMIC DNA]</scope>
    <source>
        <strain evidence="2">JCM 14732</strain>
    </source>
</reference>
<evidence type="ECO:0000313" key="2">
    <source>
        <dbReference type="EMBL" id="KAA1396111.1"/>
    </source>
</evidence>
<feature type="transmembrane region" description="Helical" evidence="1">
    <location>
        <begin position="270"/>
        <end position="296"/>
    </location>
</feature>
<dbReference type="Pfam" id="PF06772">
    <property type="entry name" value="LtrA"/>
    <property type="match status" value="1"/>
</dbReference>
<keyword evidence="3" id="KW-1185">Reference proteome</keyword>
<dbReference type="EMBL" id="SDPQ02000003">
    <property type="protein sequence ID" value="KAA1396111.1"/>
    <property type="molecule type" value="Genomic_DNA"/>
</dbReference>
<sequence>MLRPIVRPLSPRDPHEEHRTASPLELFTDLCYVVAVAQAALSLHHEITHDHAAHGLVWFGVSFFAIFWAWLNFVWINSAYDSDDVINRLLTLLQILGSLVLAAGVPRMFEEDLTLGIVGYVIMRVGLVLMWLRAAAGDPDRRQTAMRYARGLVAVQTGWVIALLVTGGHIPIWLFVIGITLDFGVPFFAERAGQTPWHPHHIAERYGLFFIIVLGETILSVTIGLQVAFDKADPPAELWYVVAGGVLATFCGWWLYFARENADVLSDNSVGFVWGLGHYVIFGAAAALGAGLAARIDHYTHHSEASDLVSSAFVTGPGAAFFAALWLVTIRLHDPSIRTAGPFAAAIVAMIAVTFVPYSELWAGLIGVALLVTEIWLTTDRDESVGAES</sequence>
<accession>A0A5M4FCT5</accession>
<dbReference type="OrthoDB" id="7698234at2"/>
<feature type="transmembrane region" description="Helical" evidence="1">
    <location>
        <begin position="209"/>
        <end position="227"/>
    </location>
</feature>
<feature type="transmembrane region" description="Helical" evidence="1">
    <location>
        <begin position="89"/>
        <end position="109"/>
    </location>
</feature>
<gene>
    <name evidence="2" type="ORF">ESP70_018495</name>
</gene>
<dbReference type="PANTHER" id="PTHR36840:SF1">
    <property type="entry name" value="BLL5714 PROTEIN"/>
    <property type="match status" value="1"/>
</dbReference>
<evidence type="ECO:0000313" key="3">
    <source>
        <dbReference type="Proteomes" id="UP000380867"/>
    </source>
</evidence>
<dbReference type="PANTHER" id="PTHR36840">
    <property type="entry name" value="BLL5714 PROTEIN"/>
    <property type="match status" value="1"/>
</dbReference>
<dbReference type="Proteomes" id="UP000380867">
    <property type="component" value="Unassembled WGS sequence"/>
</dbReference>
<dbReference type="AlphaFoldDB" id="A0A5M4FCT5"/>